<dbReference type="HOGENOM" id="CLU_415072_0_0_1"/>
<keyword evidence="3" id="KW-1185">Reference proteome</keyword>
<dbReference type="OrthoDB" id="3799467at2759"/>
<dbReference type="AlphaFoldDB" id="F0XCM2"/>
<evidence type="ECO:0000313" key="2">
    <source>
        <dbReference type="EMBL" id="EFX04701.1"/>
    </source>
</evidence>
<feature type="region of interest" description="Disordered" evidence="1">
    <location>
        <begin position="574"/>
        <end position="661"/>
    </location>
</feature>
<feature type="compositionally biased region" description="Basic residues" evidence="1">
    <location>
        <begin position="449"/>
        <end position="458"/>
    </location>
</feature>
<feature type="region of interest" description="Disordered" evidence="1">
    <location>
        <begin position="538"/>
        <end position="560"/>
    </location>
</feature>
<dbReference type="InParanoid" id="F0XCM2"/>
<dbReference type="Proteomes" id="UP000007796">
    <property type="component" value="Unassembled WGS sequence"/>
</dbReference>
<feature type="region of interest" description="Disordered" evidence="1">
    <location>
        <begin position="1"/>
        <end position="35"/>
    </location>
</feature>
<accession>F0XCM2</accession>
<organism evidence="3">
    <name type="scientific">Grosmannia clavigera (strain kw1407 / UAMH 11150)</name>
    <name type="common">Blue stain fungus</name>
    <name type="synonym">Graphiocladiella clavigera</name>
    <dbReference type="NCBI Taxonomy" id="655863"/>
    <lineage>
        <taxon>Eukaryota</taxon>
        <taxon>Fungi</taxon>
        <taxon>Dikarya</taxon>
        <taxon>Ascomycota</taxon>
        <taxon>Pezizomycotina</taxon>
        <taxon>Sordariomycetes</taxon>
        <taxon>Sordariomycetidae</taxon>
        <taxon>Ophiostomatales</taxon>
        <taxon>Ophiostomataceae</taxon>
        <taxon>Leptographium</taxon>
    </lineage>
</organism>
<dbReference type="RefSeq" id="XP_014174183.1">
    <property type="nucleotide sequence ID" value="XM_014318708.1"/>
</dbReference>
<gene>
    <name evidence="2" type="ORF">CMQ_1629</name>
</gene>
<reference evidence="2 3" key="1">
    <citation type="journal article" date="2011" name="Proc. Natl. Acad. Sci. U.S.A.">
        <title>Genome and transcriptome analyses of the mountain pine beetle-fungal symbiont Grosmannia clavigera, a lodgepole pine pathogen.</title>
        <authorList>
            <person name="DiGuistini S."/>
            <person name="Wang Y."/>
            <person name="Liao N.Y."/>
            <person name="Taylor G."/>
            <person name="Tanguay P."/>
            <person name="Feau N."/>
            <person name="Henrissat B."/>
            <person name="Chan S.K."/>
            <person name="Hesse-Orce U."/>
            <person name="Alamouti S.M."/>
            <person name="Tsui C.K.M."/>
            <person name="Docking R.T."/>
            <person name="Levasseur A."/>
            <person name="Haridas S."/>
            <person name="Robertson G."/>
            <person name="Birol I."/>
            <person name="Holt R.A."/>
            <person name="Marra M.A."/>
            <person name="Hamelin R.C."/>
            <person name="Hirst M."/>
            <person name="Jones S.J.M."/>
            <person name="Bohlmann J."/>
            <person name="Breuil C."/>
        </authorList>
    </citation>
    <scope>NUCLEOTIDE SEQUENCE [LARGE SCALE GENOMIC DNA]</scope>
    <source>
        <strain evidence="3">kw1407 / UAMH 11150</strain>
    </source>
</reference>
<name>F0XCM2_GROCL</name>
<protein>
    <submittedName>
        <fullName evidence="2">Uncharacterized protein</fullName>
    </submittedName>
</protein>
<dbReference type="GeneID" id="25974528"/>
<evidence type="ECO:0000313" key="3">
    <source>
        <dbReference type="Proteomes" id="UP000007796"/>
    </source>
</evidence>
<dbReference type="EMBL" id="GL629765">
    <property type="protein sequence ID" value="EFX04701.1"/>
    <property type="molecule type" value="Genomic_DNA"/>
</dbReference>
<feature type="compositionally biased region" description="Polar residues" evidence="1">
    <location>
        <begin position="644"/>
        <end position="661"/>
    </location>
</feature>
<feature type="compositionally biased region" description="Basic and acidic residues" evidence="1">
    <location>
        <begin position="618"/>
        <end position="640"/>
    </location>
</feature>
<proteinExistence type="predicted"/>
<sequence length="661" mass="75008">MCAASARPLQPLGDVDGSGRKKKAKKQLAEQSKPPPKVWMSNIIPLNLEENPASGRGRYSSMSVLEPVMRIERTGDIESATNPPSGGSEASYRIVVTFIFEVAISGFDQGFQKHNRFFDSVSLRYLFRHGEEVDLRPLSDSAQHGITVTNTRDKLNSIDAGMSAGMVTAVAPTLSVQAQRDFKLTYQRSMNSWRMGLSFESCEQSSLANGSQRALTLSKDPVPRPERSCLPLTSILAAHLVSRQQARPKRDRKIYSSSGQDLRQKHFFQVLSPHRQDCHCRPSRHSGCPLKYRHQRRHQYYNRAAHWFWQTEASLRLWTPEIYSSFRCPITVMREVPVAVADRVRRIEDLRPLLHFDFEVDTRLRVLGCGLNFFKNAVKPAELRAQTDTGQQLPGDHVRFCITCCAENISWPQHPTRNLQAEAEEALGPGPNPRRLQTNEEFSVSLRQRGVKRTRTAHSRLMDDSSSRSPLFERFNSPFQQLSSSFSSHQSSLPHGPSFSGDFVLGADRLPPPTVADVEISPACSRRCFVPDRGLLRRDGGAANAGSTQAPPKLVADDWRWTPAGRSPERIDLHNVEEAYQRSDHNPSSADRRRHYRTSEDKGPRPVLRRRTSLELLLARERRRSPDGHKDTEWRREGHEPPNSGRQQVRFQPSEYTDSRR</sequence>
<evidence type="ECO:0000256" key="1">
    <source>
        <dbReference type="SAM" id="MobiDB-lite"/>
    </source>
</evidence>
<feature type="region of interest" description="Disordered" evidence="1">
    <location>
        <begin position="447"/>
        <end position="469"/>
    </location>
</feature>
<dbReference type="eggNOG" id="ENOG502T6BH">
    <property type="taxonomic scope" value="Eukaryota"/>
</dbReference>
<feature type="compositionally biased region" description="Basic and acidic residues" evidence="1">
    <location>
        <begin position="574"/>
        <end position="585"/>
    </location>
</feature>